<comment type="similarity">
    <text evidence="3">Belongs to the ARTD/PARP family.</text>
</comment>
<dbReference type="SUPFAM" id="SSF117839">
    <property type="entry name" value="WWE domain"/>
    <property type="match status" value="1"/>
</dbReference>
<feature type="compositionally biased region" description="Basic residues" evidence="6">
    <location>
        <begin position="1"/>
        <end position="12"/>
    </location>
</feature>
<keyword evidence="11" id="KW-1185">Reference proteome</keyword>
<dbReference type="Gene3D" id="3.90.228.10">
    <property type="match status" value="1"/>
</dbReference>
<dbReference type="GO" id="GO:0003950">
    <property type="term" value="F:NAD+ poly-ADP-ribosyltransferase activity"/>
    <property type="evidence" value="ECO:0007669"/>
    <property type="project" value="UniProtKB-UniRule"/>
</dbReference>
<comment type="caution">
    <text evidence="10">The sequence shown here is derived from an EMBL/GenBank/DDBJ whole genome shotgun (WGS) entry which is preliminary data.</text>
</comment>
<evidence type="ECO:0000256" key="1">
    <source>
        <dbReference type="ARBA" id="ARBA00004123"/>
    </source>
</evidence>
<keyword evidence="7" id="KW-1133">Transmembrane helix</keyword>
<dbReference type="EC" id="2.4.2.-" evidence="4"/>
<dbReference type="GO" id="GO:1990404">
    <property type="term" value="F:NAD+-protein mono-ADP-ribosyltransferase activity"/>
    <property type="evidence" value="ECO:0007669"/>
    <property type="project" value="TreeGrafter"/>
</dbReference>
<evidence type="ECO:0000259" key="8">
    <source>
        <dbReference type="PROSITE" id="PS50918"/>
    </source>
</evidence>
<reference evidence="11" key="1">
    <citation type="journal article" date="2017" name="bioRxiv">
        <title>Comparative analysis of the genomes of Stylophora pistillata and Acropora digitifera provides evidence for extensive differences between species of corals.</title>
        <authorList>
            <person name="Voolstra C.R."/>
            <person name="Li Y."/>
            <person name="Liew Y.J."/>
            <person name="Baumgarten S."/>
            <person name="Zoccola D."/>
            <person name="Flot J.-F."/>
            <person name="Tambutte S."/>
            <person name="Allemand D."/>
            <person name="Aranda M."/>
        </authorList>
    </citation>
    <scope>NUCLEOTIDE SEQUENCE [LARGE SCALE GENOMIC DNA]</scope>
</reference>
<organism evidence="10 11">
    <name type="scientific">Stylophora pistillata</name>
    <name type="common">Smooth cauliflower coral</name>
    <dbReference type="NCBI Taxonomy" id="50429"/>
    <lineage>
        <taxon>Eukaryota</taxon>
        <taxon>Metazoa</taxon>
        <taxon>Cnidaria</taxon>
        <taxon>Anthozoa</taxon>
        <taxon>Hexacorallia</taxon>
        <taxon>Scleractinia</taxon>
        <taxon>Astrocoeniina</taxon>
        <taxon>Pocilloporidae</taxon>
        <taxon>Stylophora</taxon>
    </lineage>
</organism>
<dbReference type="PROSITE" id="PS51059">
    <property type="entry name" value="PARP_CATALYTIC"/>
    <property type="match status" value="1"/>
</dbReference>
<evidence type="ECO:0000256" key="5">
    <source>
        <dbReference type="SAM" id="Coils"/>
    </source>
</evidence>
<evidence type="ECO:0000256" key="2">
    <source>
        <dbReference type="ARBA" id="ARBA00023242"/>
    </source>
</evidence>
<feature type="transmembrane region" description="Helical" evidence="7">
    <location>
        <begin position="467"/>
        <end position="486"/>
    </location>
</feature>
<feature type="domain" description="WWE" evidence="8">
    <location>
        <begin position="676"/>
        <end position="761"/>
    </location>
</feature>
<keyword evidence="7" id="KW-0472">Membrane</keyword>
<dbReference type="Proteomes" id="UP000225706">
    <property type="component" value="Unassembled WGS sequence"/>
</dbReference>
<feature type="transmembrane region" description="Helical" evidence="7">
    <location>
        <begin position="254"/>
        <end position="276"/>
    </location>
</feature>
<dbReference type="CDD" id="cd01439">
    <property type="entry name" value="TCCD_inducible_PARP_like"/>
    <property type="match status" value="1"/>
</dbReference>
<feature type="transmembrane region" description="Helical" evidence="7">
    <location>
        <begin position="152"/>
        <end position="176"/>
    </location>
</feature>
<accession>A0A2B4RK56</accession>
<feature type="coiled-coil region" evidence="5">
    <location>
        <begin position="816"/>
        <end position="843"/>
    </location>
</feature>
<feature type="transmembrane region" description="Helical" evidence="7">
    <location>
        <begin position="188"/>
        <end position="206"/>
    </location>
</feature>
<dbReference type="AlphaFoldDB" id="A0A2B4RK56"/>
<evidence type="ECO:0000256" key="6">
    <source>
        <dbReference type="SAM" id="MobiDB-lite"/>
    </source>
</evidence>
<evidence type="ECO:0000313" key="11">
    <source>
        <dbReference type="Proteomes" id="UP000225706"/>
    </source>
</evidence>
<keyword evidence="2" id="KW-0539">Nucleus</keyword>
<feature type="transmembrane region" description="Helical" evidence="7">
    <location>
        <begin position="556"/>
        <end position="575"/>
    </location>
</feature>
<feature type="domain" description="PARP catalytic" evidence="9">
    <location>
        <begin position="771"/>
        <end position="974"/>
    </location>
</feature>
<dbReference type="PANTHER" id="PTHR45740:SF7">
    <property type="entry name" value="PROTEIN MONO-ADP-RIBOSYLTRANSFERASE TIPARP"/>
    <property type="match status" value="1"/>
</dbReference>
<keyword evidence="7" id="KW-0812">Transmembrane</keyword>
<dbReference type="PROSITE" id="PS50918">
    <property type="entry name" value="WWE"/>
    <property type="match status" value="1"/>
</dbReference>
<feature type="region of interest" description="Disordered" evidence="6">
    <location>
        <begin position="1"/>
        <end position="23"/>
    </location>
</feature>
<dbReference type="GO" id="GO:0005634">
    <property type="term" value="C:nucleus"/>
    <property type="evidence" value="ECO:0007669"/>
    <property type="project" value="UniProtKB-SubCell"/>
</dbReference>
<gene>
    <name evidence="10" type="primary">Tiparp</name>
    <name evidence="10" type="ORF">AWC38_SpisGene18964</name>
</gene>
<dbReference type="InterPro" id="IPR037197">
    <property type="entry name" value="WWE_dom_sf"/>
</dbReference>
<evidence type="ECO:0000256" key="7">
    <source>
        <dbReference type="SAM" id="Phobius"/>
    </source>
</evidence>
<feature type="transmembrane region" description="Helical" evidence="7">
    <location>
        <begin position="282"/>
        <end position="301"/>
    </location>
</feature>
<evidence type="ECO:0000256" key="4">
    <source>
        <dbReference type="RuleBase" id="RU362114"/>
    </source>
</evidence>
<keyword evidence="5" id="KW-0175">Coiled coil</keyword>
<dbReference type="Pfam" id="PF02825">
    <property type="entry name" value="WWE"/>
    <property type="match status" value="1"/>
</dbReference>
<name>A0A2B4RK56_STYPI</name>
<dbReference type="InterPro" id="IPR012317">
    <property type="entry name" value="Poly(ADP-ribose)pol_cat_dom"/>
</dbReference>
<evidence type="ECO:0000256" key="3">
    <source>
        <dbReference type="ARBA" id="ARBA00024347"/>
    </source>
</evidence>
<dbReference type="InterPro" id="IPR004170">
    <property type="entry name" value="WWE_dom"/>
</dbReference>
<feature type="transmembrane region" description="Helical" evidence="7">
    <location>
        <begin position="67"/>
        <end position="88"/>
    </location>
</feature>
<dbReference type="Gene3D" id="3.30.720.50">
    <property type="match status" value="1"/>
</dbReference>
<feature type="transmembrane region" description="Helical" evidence="7">
    <location>
        <begin position="347"/>
        <end position="373"/>
    </location>
</feature>
<keyword evidence="4" id="KW-0520">NAD</keyword>
<dbReference type="EMBL" id="LSMT01000521">
    <property type="protein sequence ID" value="PFX16748.1"/>
    <property type="molecule type" value="Genomic_DNA"/>
</dbReference>
<feature type="transmembrane region" description="Helical" evidence="7">
    <location>
        <begin position="308"/>
        <end position="327"/>
    </location>
</feature>
<dbReference type="InterPro" id="IPR051712">
    <property type="entry name" value="ARTD-AVP"/>
</dbReference>
<keyword evidence="4" id="KW-0808">Transferase</keyword>
<sequence>MPVKHASTKRSGRVQQTDKPGWDGLSGKVSNMVEQAKMLFDSLFTIIWNQAKNIFDKMDHLSGHSSAGYAAVATIKVIAILFMIIVAVECIFHFRSYFWLLCGYLSSLLYFAAAIIVRGATLILASVWAILKHLFDFIWKILMGSIRVAIYYLRPTMLFAFSGATTVLHDLIIIFSRWALNLGIDWRSFSQLFCLYGMVKVVSLWIKHGTRVLCDKISSAVEQVKRQFDAMFTIFSNHARIIQDKLDRFSRHSFAGYAVAAAIKICVMFVVTAFVVKCVWIMLGYLSIISIQILYFSVMFITRGTRMLMNYMSASCENILISFWKTLKGSTITAFRFLKSFPLPSFTVVALILSYVISILQICILCGALIILCSKTWNKYRGKIQQGVSFWIGFCHNVFSTTTPAKTGFYSLLAACKSLARVIQVKIDCLRRHSSAANMIVKAIKIVGILFVVTLTVETVFHFRSYFWLLLRFLTYLLHLAVAYIIRVPSVIWKNLVAILEYVRRANSEIFLVLTKLALEHLTTISSLASNYSSVLNYQTKSISKTTVNLTKSWKGILQVCLLLGVLALVLLWRLRAKAFSRNLLRAAGCESTPYCWQFKEEDSYSWRTFGPSDNEALEELYCDVDNLEVNVNLKDTALSIFMKSASQMSVNYEEMSMNSPSSVQFLLRRCSTPSYVQEPNNKSSTQWVWYWKDNNGWKKYAETIQSSGAKQEKIEAAYLNDERTYSFGSGSHNYILKFCETPMYQMNTDPDLLTKRQVRRRPLFASKSEPQDTNRYLRGKAKDFERTRLEKDCKEYRTVSQRFHETLPEHKASILMVEKIQNDELRERYESKRERIQRKLTLRGHDEIEKFLFHGTASDVVDAICKHNFDHRLRGKNGTQYGEGSYFAVNASYSNNYTESDGKRTRYMFLASVLTGESKLGRRNLRRPPLQDPSNLTSDLYDSCVDDENQPKIYVIFNDEQCYPSYLIKYVLK</sequence>
<comment type="subcellular location">
    <subcellularLocation>
        <location evidence="1">Nucleus</location>
    </subcellularLocation>
</comment>
<keyword evidence="4" id="KW-0328">Glycosyltransferase</keyword>
<dbReference type="PANTHER" id="PTHR45740">
    <property type="entry name" value="POLY [ADP-RIBOSE] POLYMERASE"/>
    <property type="match status" value="1"/>
</dbReference>
<evidence type="ECO:0000259" key="9">
    <source>
        <dbReference type="PROSITE" id="PS51059"/>
    </source>
</evidence>
<feature type="transmembrane region" description="Helical" evidence="7">
    <location>
        <begin position="108"/>
        <end position="131"/>
    </location>
</feature>
<dbReference type="SUPFAM" id="SSF56399">
    <property type="entry name" value="ADP-ribosylation"/>
    <property type="match status" value="1"/>
</dbReference>
<evidence type="ECO:0000313" key="10">
    <source>
        <dbReference type="EMBL" id="PFX16748.1"/>
    </source>
</evidence>
<protein>
    <recommendedName>
        <fullName evidence="4">Poly [ADP-ribose] polymerase</fullName>
        <shortName evidence="4">PARP</shortName>
        <ecNumber evidence="4">2.4.2.-</ecNumber>
    </recommendedName>
</protein>
<feature type="transmembrane region" description="Helical" evidence="7">
    <location>
        <begin position="440"/>
        <end position="461"/>
    </location>
</feature>
<proteinExistence type="inferred from homology"/>
<dbReference type="Pfam" id="PF00644">
    <property type="entry name" value="PARP"/>
    <property type="match status" value="1"/>
</dbReference>
<dbReference type="OrthoDB" id="6133115at2759"/>